<dbReference type="Proteomes" id="UP001169063">
    <property type="component" value="Unassembled WGS sequence"/>
</dbReference>
<dbReference type="EMBL" id="JAUKTR010000001">
    <property type="protein sequence ID" value="MDO1558153.1"/>
    <property type="molecule type" value="Genomic_DNA"/>
</dbReference>
<gene>
    <name evidence="2" type="ORF">Q0812_01750</name>
</gene>
<evidence type="ECO:0008006" key="4">
    <source>
        <dbReference type="Google" id="ProtNLM"/>
    </source>
</evidence>
<feature type="signal peptide" evidence="1">
    <location>
        <begin position="1"/>
        <end position="22"/>
    </location>
</feature>
<dbReference type="RefSeq" id="WP_302108574.1">
    <property type="nucleotide sequence ID" value="NZ_JAUKTR010000001.1"/>
</dbReference>
<protein>
    <recommendedName>
        <fullName evidence="4">DUF4398 domain-containing protein</fullName>
    </recommendedName>
</protein>
<name>A0ABT8SK03_9CAUL</name>
<feature type="chain" id="PRO_5046784104" description="DUF4398 domain-containing protein" evidence="1">
    <location>
        <begin position="23"/>
        <end position="105"/>
    </location>
</feature>
<organism evidence="2 3">
    <name type="scientific">Peiella sedimenti</name>
    <dbReference type="NCBI Taxonomy" id="3061083"/>
    <lineage>
        <taxon>Bacteria</taxon>
        <taxon>Pseudomonadati</taxon>
        <taxon>Pseudomonadota</taxon>
        <taxon>Alphaproteobacteria</taxon>
        <taxon>Caulobacterales</taxon>
        <taxon>Caulobacteraceae</taxon>
        <taxon>Peiella</taxon>
    </lineage>
</organism>
<accession>A0ABT8SK03</accession>
<evidence type="ECO:0000256" key="1">
    <source>
        <dbReference type="SAM" id="SignalP"/>
    </source>
</evidence>
<sequence length="105" mass="11212">MRKFALIAAVSAAALTAAAAGAAERITDVEYLQAARCAGLAQAAGGDASFFETKMRQNRQGRSDYVRAQARTGRDQARSDFRAASGEARAQLEAEIRACEQMRNA</sequence>
<evidence type="ECO:0000313" key="2">
    <source>
        <dbReference type="EMBL" id="MDO1558153.1"/>
    </source>
</evidence>
<reference evidence="2" key="1">
    <citation type="submission" date="2023-07" db="EMBL/GenBank/DDBJ databases">
        <title>Brevundimonas soil sp. nov., isolated from the soil of chemical plant.</title>
        <authorList>
            <person name="Wu N."/>
        </authorList>
    </citation>
    <scope>NUCLEOTIDE SEQUENCE</scope>
    <source>
        <strain evidence="2">XZ-24</strain>
    </source>
</reference>
<comment type="caution">
    <text evidence="2">The sequence shown here is derived from an EMBL/GenBank/DDBJ whole genome shotgun (WGS) entry which is preliminary data.</text>
</comment>
<keyword evidence="1" id="KW-0732">Signal</keyword>
<proteinExistence type="predicted"/>
<keyword evidence="3" id="KW-1185">Reference proteome</keyword>
<evidence type="ECO:0000313" key="3">
    <source>
        <dbReference type="Proteomes" id="UP001169063"/>
    </source>
</evidence>